<feature type="domain" description="FAD-binding PCMH-type" evidence="9">
    <location>
        <begin position="5"/>
        <end position="180"/>
    </location>
</feature>
<dbReference type="InterPro" id="IPR006094">
    <property type="entry name" value="Oxid_FAD_bind_N"/>
</dbReference>
<dbReference type="InterPro" id="IPR016169">
    <property type="entry name" value="FAD-bd_PCMH_sub2"/>
</dbReference>
<evidence type="ECO:0000313" key="11">
    <source>
        <dbReference type="Proteomes" id="UP000198878"/>
    </source>
</evidence>
<dbReference type="InterPro" id="IPR040165">
    <property type="entry name" value="Diminuto-like"/>
</dbReference>
<dbReference type="GO" id="GO:0071949">
    <property type="term" value="F:FAD binding"/>
    <property type="evidence" value="ECO:0007669"/>
    <property type="project" value="InterPro"/>
</dbReference>
<evidence type="ECO:0000256" key="4">
    <source>
        <dbReference type="ARBA" id="ARBA00022692"/>
    </source>
</evidence>
<comment type="subcellular location">
    <subcellularLocation>
        <location evidence="1">Membrane</location>
        <topology evidence="1">Single-pass membrane protein</topology>
    </subcellularLocation>
</comment>
<dbReference type="Pfam" id="PF01565">
    <property type="entry name" value="FAD_binding_4"/>
    <property type="match status" value="1"/>
</dbReference>
<dbReference type="InterPro" id="IPR016164">
    <property type="entry name" value="FAD-linked_Oxase-like_C"/>
</dbReference>
<dbReference type="PROSITE" id="PS51387">
    <property type="entry name" value="FAD_PCMH"/>
    <property type="match status" value="1"/>
</dbReference>
<dbReference type="GO" id="GO:0050614">
    <property type="term" value="F:Delta24-sterol reductase activity"/>
    <property type="evidence" value="ECO:0007669"/>
    <property type="project" value="UniProtKB-EC"/>
</dbReference>
<evidence type="ECO:0000256" key="5">
    <source>
        <dbReference type="ARBA" id="ARBA00022827"/>
    </source>
</evidence>
<proteinExistence type="predicted"/>
<evidence type="ECO:0000259" key="9">
    <source>
        <dbReference type="PROSITE" id="PS51387"/>
    </source>
</evidence>
<dbReference type="STRING" id="218821.SAMN05421837_101920"/>
<dbReference type="InterPro" id="IPR016166">
    <property type="entry name" value="FAD-bd_PCMH"/>
</dbReference>
<dbReference type="PANTHER" id="PTHR10801:SF0">
    <property type="entry name" value="DELTA(24)-STEROL REDUCTASE"/>
    <property type="match status" value="1"/>
</dbReference>
<dbReference type="EC" id="1.3.1.72" evidence="2"/>
<dbReference type="OrthoDB" id="5482059at2"/>
<evidence type="ECO:0000256" key="6">
    <source>
        <dbReference type="ARBA" id="ARBA00022989"/>
    </source>
</evidence>
<dbReference type="EMBL" id="FNUJ01000001">
    <property type="protein sequence ID" value="SEF21537.1"/>
    <property type="molecule type" value="Genomic_DNA"/>
</dbReference>
<dbReference type="Proteomes" id="UP000198878">
    <property type="component" value="Unassembled WGS sequence"/>
</dbReference>
<dbReference type="Gene3D" id="3.30.465.10">
    <property type="match status" value="1"/>
</dbReference>
<name>A0A1H5Q8E6_9PSEU</name>
<evidence type="ECO:0000256" key="7">
    <source>
        <dbReference type="ARBA" id="ARBA00023002"/>
    </source>
</evidence>
<evidence type="ECO:0000256" key="3">
    <source>
        <dbReference type="ARBA" id="ARBA00022630"/>
    </source>
</evidence>
<sequence>MTIDQAGVPEAPPFPEHEARVDAVRRQLTAIAGQATIRLAKRTSNLFRSRAAAKHPGLDVSGFTHVLRVDPESRTADVEGMVTYEQLVDATLPHGLMPLVVPQLKTITLGGAVTGLGIESSSFRNGMPHESVLELEVLTGDGRIVVATPDNEHRDLFRGFPNSYGTLGYALRLKILLEPVKPFVELRHVRHHDRDSYFRALAEACDSGEHDFVDGTIFGPDELYLTLAKFTDTAPATSDYTWLDIYYRSIQRRQTDHLTVRAYLWRWDTDWFWCSRAFGVQHRLPRLLLGRRFLRSSVYWKAVALDRRFKIAERLLKLRRLPPEETIVQDIEVPIGRAAEFLEFFEREIPISPVWICPLRQRPGGVRWPLYELDPEALYVNFGFWSAVPLDPGERDGVHNRMIEAEVTRLGGHKSLYSDSFYAEDEFWRLYNGDTYRDLKRTYDPAERLLGLYEKCVRRR</sequence>
<dbReference type="GO" id="GO:0016020">
    <property type="term" value="C:membrane"/>
    <property type="evidence" value="ECO:0007669"/>
    <property type="project" value="UniProtKB-SubCell"/>
</dbReference>
<keyword evidence="11" id="KW-1185">Reference proteome</keyword>
<dbReference type="SUPFAM" id="SSF56176">
    <property type="entry name" value="FAD-binding/transporter-associated domain-like"/>
    <property type="match status" value="1"/>
</dbReference>
<gene>
    <name evidence="10" type="ORF">SAMN05421837_101920</name>
</gene>
<evidence type="ECO:0000313" key="10">
    <source>
        <dbReference type="EMBL" id="SEF21537.1"/>
    </source>
</evidence>
<dbReference type="SUPFAM" id="SSF55103">
    <property type="entry name" value="FAD-linked oxidases, C-terminal domain"/>
    <property type="match status" value="1"/>
</dbReference>
<keyword evidence="6" id="KW-1133">Transmembrane helix</keyword>
<keyword evidence="7" id="KW-0560">Oxidoreductase</keyword>
<dbReference type="InterPro" id="IPR036318">
    <property type="entry name" value="FAD-bd_PCMH-like_sf"/>
</dbReference>
<evidence type="ECO:0000256" key="2">
    <source>
        <dbReference type="ARBA" id="ARBA00012405"/>
    </source>
</evidence>
<reference evidence="11" key="1">
    <citation type="submission" date="2016-10" db="EMBL/GenBank/DDBJ databases">
        <authorList>
            <person name="Varghese N."/>
            <person name="Submissions S."/>
        </authorList>
    </citation>
    <scope>NUCLEOTIDE SEQUENCE [LARGE SCALE GENOMIC DNA]</scope>
    <source>
        <strain evidence="11">DSM 44654</strain>
    </source>
</reference>
<evidence type="ECO:0000256" key="8">
    <source>
        <dbReference type="ARBA" id="ARBA00023136"/>
    </source>
</evidence>
<keyword evidence="3" id="KW-0285">Flavoprotein</keyword>
<organism evidence="10 11">
    <name type="scientific">Amycolatopsis pretoriensis</name>
    <dbReference type="NCBI Taxonomy" id="218821"/>
    <lineage>
        <taxon>Bacteria</taxon>
        <taxon>Bacillati</taxon>
        <taxon>Actinomycetota</taxon>
        <taxon>Actinomycetes</taxon>
        <taxon>Pseudonocardiales</taxon>
        <taxon>Pseudonocardiaceae</taxon>
        <taxon>Amycolatopsis</taxon>
    </lineage>
</organism>
<dbReference type="InterPro" id="IPR016170">
    <property type="entry name" value="Cytok_DH_C_sf"/>
</dbReference>
<keyword evidence="8" id="KW-0472">Membrane</keyword>
<dbReference type="Gene3D" id="3.40.462.10">
    <property type="entry name" value="FAD-linked oxidases, C-terminal domain"/>
    <property type="match status" value="1"/>
</dbReference>
<evidence type="ECO:0000256" key="1">
    <source>
        <dbReference type="ARBA" id="ARBA00004167"/>
    </source>
</evidence>
<accession>A0A1H5Q8E6</accession>
<dbReference type="RefSeq" id="WP_086680100.1">
    <property type="nucleotide sequence ID" value="NZ_FNUJ01000001.1"/>
</dbReference>
<keyword evidence="5" id="KW-0274">FAD</keyword>
<keyword evidence="4" id="KW-0812">Transmembrane</keyword>
<dbReference type="AlphaFoldDB" id="A0A1H5Q8E6"/>
<dbReference type="PANTHER" id="PTHR10801">
    <property type="entry name" value="24-DEHYDROCHOLESTEROL REDUCTASE"/>
    <property type="match status" value="1"/>
</dbReference>
<protein>
    <recommendedName>
        <fullName evidence="2">Delta(24)-sterol reductase</fullName>
        <ecNumber evidence="2">1.3.1.72</ecNumber>
    </recommendedName>
</protein>